<evidence type="ECO:0000313" key="2">
    <source>
        <dbReference type="Proteomes" id="UP001358586"/>
    </source>
</evidence>
<dbReference type="Proteomes" id="UP001358586">
    <property type="component" value="Chromosome 10"/>
</dbReference>
<sequence length="162" mass="18665">MIHNNTDVIDWLSFLFNKHSTDTVNLILIAIWAFWMSQNKGYHEGVVQTASSLVSLIYSYYKEVQVLGEVCSPSVGHHKRKWYSPTEPYVKVNFDAAYRVSILTVLFSNFIVKHCYGEENIVSHLLVAVGFNLGMDHFWVEDIPVEVEVIVAVDIWWVDLLD</sequence>
<dbReference type="EMBL" id="JARKNE010000010">
    <property type="protein sequence ID" value="KAK5792882.1"/>
    <property type="molecule type" value="Genomic_DNA"/>
</dbReference>
<organism evidence="1 2">
    <name type="scientific">Gossypium arboreum</name>
    <name type="common">Tree cotton</name>
    <name type="synonym">Gossypium nanking</name>
    <dbReference type="NCBI Taxonomy" id="29729"/>
    <lineage>
        <taxon>Eukaryota</taxon>
        <taxon>Viridiplantae</taxon>
        <taxon>Streptophyta</taxon>
        <taxon>Embryophyta</taxon>
        <taxon>Tracheophyta</taxon>
        <taxon>Spermatophyta</taxon>
        <taxon>Magnoliopsida</taxon>
        <taxon>eudicotyledons</taxon>
        <taxon>Gunneridae</taxon>
        <taxon>Pentapetalae</taxon>
        <taxon>rosids</taxon>
        <taxon>malvids</taxon>
        <taxon>Malvales</taxon>
        <taxon>Malvaceae</taxon>
        <taxon>Malvoideae</taxon>
        <taxon>Gossypium</taxon>
    </lineage>
</organism>
<reference evidence="1 2" key="1">
    <citation type="submission" date="2023-03" db="EMBL/GenBank/DDBJ databases">
        <title>WGS of Gossypium arboreum.</title>
        <authorList>
            <person name="Yu D."/>
        </authorList>
    </citation>
    <scope>NUCLEOTIDE SEQUENCE [LARGE SCALE GENOMIC DNA]</scope>
    <source>
        <tissue evidence="1">Leaf</tissue>
    </source>
</reference>
<keyword evidence="2" id="KW-1185">Reference proteome</keyword>
<comment type="caution">
    <text evidence="1">The sequence shown here is derived from an EMBL/GenBank/DDBJ whole genome shotgun (WGS) entry which is preliminary data.</text>
</comment>
<evidence type="ECO:0000313" key="1">
    <source>
        <dbReference type="EMBL" id="KAK5792882.1"/>
    </source>
</evidence>
<protein>
    <submittedName>
        <fullName evidence="1">Uncharacterized protein</fullName>
    </submittedName>
</protein>
<accession>A0ABR0NCY9</accession>
<proteinExistence type="predicted"/>
<name>A0ABR0NCY9_GOSAR</name>
<gene>
    <name evidence="1" type="ORF">PVK06_034010</name>
</gene>